<evidence type="ECO:0000256" key="3">
    <source>
        <dbReference type="SAM" id="MobiDB-lite"/>
    </source>
</evidence>
<dbReference type="PROSITE" id="PS50330">
    <property type="entry name" value="UIM"/>
    <property type="match status" value="1"/>
</dbReference>
<dbReference type="GO" id="GO:0016197">
    <property type="term" value="P:endosomal transport"/>
    <property type="evidence" value="ECO:0007669"/>
    <property type="project" value="TreeGrafter"/>
</dbReference>
<feature type="domain" description="EH" evidence="4">
    <location>
        <begin position="14"/>
        <end position="98"/>
    </location>
</feature>
<dbReference type="PROSITE" id="PS50222">
    <property type="entry name" value="EF_HAND_2"/>
    <property type="match status" value="2"/>
</dbReference>
<feature type="domain" description="EH" evidence="4">
    <location>
        <begin position="273"/>
        <end position="362"/>
    </location>
</feature>
<dbReference type="GO" id="GO:0030132">
    <property type="term" value="C:clathrin coat of coated pit"/>
    <property type="evidence" value="ECO:0007669"/>
    <property type="project" value="TreeGrafter"/>
</dbReference>
<feature type="region of interest" description="Disordered" evidence="3">
    <location>
        <begin position="686"/>
        <end position="757"/>
    </location>
</feature>
<dbReference type="InterPro" id="IPR018247">
    <property type="entry name" value="EF_Hand_1_Ca_BS"/>
</dbReference>
<feature type="region of interest" description="Disordered" evidence="3">
    <location>
        <begin position="645"/>
        <end position="664"/>
    </location>
</feature>
<evidence type="ECO:0000313" key="6">
    <source>
        <dbReference type="EMBL" id="CAH1128231.1"/>
    </source>
</evidence>
<dbReference type="InterPro" id="IPR011992">
    <property type="entry name" value="EF-hand-dom_pair"/>
</dbReference>
<accession>A0A9P0DIK8</accession>
<dbReference type="CDD" id="cd00052">
    <property type="entry name" value="EH"/>
    <property type="match status" value="3"/>
</dbReference>
<evidence type="ECO:0000256" key="1">
    <source>
        <dbReference type="ARBA" id="ARBA00022837"/>
    </source>
</evidence>
<feature type="compositionally biased region" description="Acidic residues" evidence="3">
    <location>
        <begin position="794"/>
        <end position="805"/>
    </location>
</feature>
<reference evidence="6" key="1">
    <citation type="submission" date="2022-01" db="EMBL/GenBank/DDBJ databases">
        <authorList>
            <person name="King R."/>
        </authorList>
    </citation>
    <scope>NUCLEOTIDE SEQUENCE</scope>
</reference>
<dbReference type="PANTHER" id="PTHR11216">
    <property type="entry name" value="EH DOMAIN"/>
    <property type="match status" value="1"/>
</dbReference>
<feature type="compositionally biased region" description="Basic and acidic residues" evidence="3">
    <location>
        <begin position="861"/>
        <end position="889"/>
    </location>
</feature>
<dbReference type="GO" id="GO:0006897">
    <property type="term" value="P:endocytosis"/>
    <property type="evidence" value="ECO:0007669"/>
    <property type="project" value="TreeGrafter"/>
</dbReference>
<dbReference type="Gene3D" id="1.10.238.10">
    <property type="entry name" value="EF-hand"/>
    <property type="match status" value="3"/>
</dbReference>
<feature type="compositionally biased region" description="Polar residues" evidence="3">
    <location>
        <begin position="603"/>
        <end position="612"/>
    </location>
</feature>
<feature type="compositionally biased region" description="Basic and acidic residues" evidence="3">
    <location>
        <begin position="806"/>
        <end position="823"/>
    </location>
</feature>
<feature type="region of interest" description="Disordered" evidence="3">
    <location>
        <begin position="766"/>
        <end position="785"/>
    </location>
</feature>
<dbReference type="SMART" id="SM00027">
    <property type="entry name" value="EH"/>
    <property type="match status" value="3"/>
</dbReference>
<keyword evidence="1" id="KW-0106">Calcium</keyword>
<protein>
    <recommendedName>
        <fullName evidence="8">Epidermal growth factor receptor substrate 15-like 1</fullName>
    </recommendedName>
</protein>
<organism evidence="6 7">
    <name type="scientific">Ceutorhynchus assimilis</name>
    <name type="common">cabbage seed weevil</name>
    <dbReference type="NCBI Taxonomy" id="467358"/>
    <lineage>
        <taxon>Eukaryota</taxon>
        <taxon>Metazoa</taxon>
        <taxon>Ecdysozoa</taxon>
        <taxon>Arthropoda</taxon>
        <taxon>Hexapoda</taxon>
        <taxon>Insecta</taxon>
        <taxon>Pterygota</taxon>
        <taxon>Neoptera</taxon>
        <taxon>Endopterygota</taxon>
        <taxon>Coleoptera</taxon>
        <taxon>Polyphaga</taxon>
        <taxon>Cucujiformia</taxon>
        <taxon>Curculionidae</taxon>
        <taxon>Ceutorhynchinae</taxon>
        <taxon>Ceutorhynchus</taxon>
    </lineage>
</organism>
<feature type="compositionally biased region" description="Gly residues" evidence="3">
    <location>
        <begin position="743"/>
        <end position="754"/>
    </location>
</feature>
<evidence type="ECO:0008006" key="8">
    <source>
        <dbReference type="Google" id="ProtNLM"/>
    </source>
</evidence>
<dbReference type="PANTHER" id="PTHR11216:SF176">
    <property type="entry name" value="EPIDERMAL GROWTH FACTOR RECEPTOR PATHWAY SUBSTRATE CLONE 15, ISOFORM A"/>
    <property type="match status" value="1"/>
</dbReference>
<feature type="compositionally biased region" description="Low complexity" evidence="3">
    <location>
        <begin position="726"/>
        <end position="742"/>
    </location>
</feature>
<dbReference type="OrthoDB" id="524326at2759"/>
<dbReference type="Pfam" id="PF12763">
    <property type="entry name" value="EH"/>
    <property type="match status" value="3"/>
</dbReference>
<feature type="domain" description="EF-hand" evidence="5">
    <location>
        <begin position="272"/>
        <end position="307"/>
    </location>
</feature>
<sequence>MAALPSPTQVAGNHNYIYEAYYSIVDPNGFGSVGGMEAARFLKRSGLSDVILSRIWDLSDPGGRGSLDKAGMFVALKLVALVQNHFECSIKHINEDVPPPKMGDIPLPKTKPPPPTTTPLITSLPPSAVDWTIKPSEREKYDKLFESLQPLNGLIPGNEVKNVLMQSKLPFDTLGKIWDLADQDKDGMLDRHEFVVAMHLVYKALEKYAIPNTLPPELVAKSKDPPMPVSNLINNKPLDGVKPVVPPPPVMVPVAKPVQSVPPTQPWVVSAEEKSKSDALFIKSDIDKDGFVSGGEIKDVFLRSGVPQQVLAHIWALCDIKQTGKLNGEQFALAMWLVARCLKGVDPPQTLTPEMIPPSFRTSKPVEGLVENNNTRYSNPELDMISKDIEEVSKERLSLETEIAQKEADIKIKAGEIKNLQSELDTLAATLKQLENQKGEAQKRLNDLKAQNHNLELEHATLESEISLASLEVDKLRTQANEQADLLATQESELKSKKELLDGLRQEEQRLEEQKNESLQKLESMTTNLQETQLNISQIKALTTQLEEQTRQINDALALCEAAIESGDASQVPDTALRITAGFRESEYSRLGLMNGARDNDPFSRQNGSNSGFHDDPFQNDAFKSKTDPFNAAFSKSINDSFNPDPFGADPFSDNFDNTNNKAAEPASEFDKDAFGCDPFAVLHAPTRESVSGAPPRPSSPSPALPPKKSKQPPPRPAPPRPAQPPSMKKPQSSGFGNDSFEGGFGSGGGGAGGFADFTNFESKLAAPFQKQPAQSKGLDFSDDPFKDYRYEDPFDITFDDDNDAEIDKSSSLDAFDKQDKFDPFGLDGRQSVPPITSFDPFSLKKESGRASAPIGTTKLPSEDKQLEWAARESLRSEEERRKRQQKEDAELEMALKLSQIESRN</sequence>
<keyword evidence="2" id="KW-0175">Coiled coil</keyword>
<dbReference type="InterPro" id="IPR000261">
    <property type="entry name" value="EH_dom"/>
</dbReference>
<dbReference type="InterPro" id="IPR002048">
    <property type="entry name" value="EF_hand_dom"/>
</dbReference>
<evidence type="ECO:0000259" key="4">
    <source>
        <dbReference type="PROSITE" id="PS50031"/>
    </source>
</evidence>
<feature type="domain" description="EF-hand" evidence="5">
    <location>
        <begin position="169"/>
        <end position="204"/>
    </location>
</feature>
<feature type="domain" description="EH" evidence="4">
    <location>
        <begin position="137"/>
        <end position="225"/>
    </location>
</feature>
<gene>
    <name evidence="6" type="ORF">CEUTPL_LOCUS6991</name>
</gene>
<name>A0A9P0DIK8_9CUCU</name>
<dbReference type="EMBL" id="OU892279">
    <property type="protein sequence ID" value="CAH1128231.1"/>
    <property type="molecule type" value="Genomic_DNA"/>
</dbReference>
<feature type="region of interest" description="Disordered" evidence="3">
    <location>
        <begin position="792"/>
        <end position="905"/>
    </location>
</feature>
<dbReference type="SMART" id="SM00054">
    <property type="entry name" value="EFh"/>
    <property type="match status" value="2"/>
</dbReference>
<dbReference type="FunFam" id="1.10.238.10:FF:000271">
    <property type="entry name" value="Epidermal growth factor receptor substrate 15 homolog"/>
    <property type="match status" value="1"/>
</dbReference>
<proteinExistence type="predicted"/>
<dbReference type="SUPFAM" id="SSF47473">
    <property type="entry name" value="EF-hand"/>
    <property type="match status" value="3"/>
</dbReference>
<dbReference type="AlphaFoldDB" id="A0A9P0DIK8"/>
<dbReference type="PROSITE" id="PS00018">
    <property type="entry name" value="EF_HAND_1"/>
    <property type="match status" value="2"/>
</dbReference>
<dbReference type="InterPro" id="IPR003903">
    <property type="entry name" value="UIM_dom"/>
</dbReference>
<feature type="compositionally biased region" description="Basic and acidic residues" evidence="3">
    <location>
        <begin position="613"/>
        <end position="627"/>
    </location>
</feature>
<dbReference type="PROSITE" id="PS50031">
    <property type="entry name" value="EH"/>
    <property type="match status" value="3"/>
</dbReference>
<keyword evidence="7" id="KW-1185">Reference proteome</keyword>
<dbReference type="GO" id="GO:0005509">
    <property type="term" value="F:calcium ion binding"/>
    <property type="evidence" value="ECO:0007669"/>
    <property type="project" value="InterPro"/>
</dbReference>
<feature type="coiled-coil region" evidence="2">
    <location>
        <begin position="382"/>
        <end position="559"/>
    </location>
</feature>
<evidence type="ECO:0000256" key="2">
    <source>
        <dbReference type="SAM" id="Coils"/>
    </source>
</evidence>
<dbReference type="GO" id="GO:0045296">
    <property type="term" value="F:cadherin binding"/>
    <property type="evidence" value="ECO:0007669"/>
    <property type="project" value="TreeGrafter"/>
</dbReference>
<feature type="region of interest" description="Disordered" evidence="3">
    <location>
        <begin position="355"/>
        <end position="377"/>
    </location>
</feature>
<evidence type="ECO:0000259" key="5">
    <source>
        <dbReference type="PROSITE" id="PS50222"/>
    </source>
</evidence>
<feature type="compositionally biased region" description="Pro residues" evidence="3">
    <location>
        <begin position="695"/>
        <end position="725"/>
    </location>
</feature>
<evidence type="ECO:0000313" key="7">
    <source>
        <dbReference type="Proteomes" id="UP001152799"/>
    </source>
</evidence>
<feature type="region of interest" description="Disordered" evidence="3">
    <location>
        <begin position="598"/>
        <end position="627"/>
    </location>
</feature>
<dbReference type="Proteomes" id="UP001152799">
    <property type="component" value="Chromosome 3"/>
</dbReference>